<protein>
    <submittedName>
        <fullName evidence="3">Uncharacterized protein</fullName>
    </submittedName>
</protein>
<evidence type="ECO:0000256" key="1">
    <source>
        <dbReference type="SAM" id="MobiDB-lite"/>
    </source>
</evidence>
<dbReference type="Proteomes" id="UP000659767">
    <property type="component" value="Unassembled WGS sequence"/>
</dbReference>
<dbReference type="RefSeq" id="WP_069741447.1">
    <property type="nucleotide sequence ID" value="NZ_BMSZ01000005.1"/>
</dbReference>
<keyword evidence="2" id="KW-0812">Transmembrane</keyword>
<accession>A0ABQ2T251</accession>
<evidence type="ECO:0000256" key="2">
    <source>
        <dbReference type="SAM" id="Phobius"/>
    </source>
</evidence>
<sequence>MSDIDASLRYLCRPTRRTDPPPGRRRGKRLGGQDRGKALPAIVTGWLLILFALVLVLAYGGPVAGLGVLGDSAS</sequence>
<name>A0ABQ2T251_STRBA</name>
<feature type="region of interest" description="Disordered" evidence="1">
    <location>
        <begin position="1"/>
        <end position="35"/>
    </location>
</feature>
<keyword evidence="2" id="KW-0472">Membrane</keyword>
<keyword evidence="4" id="KW-1185">Reference proteome</keyword>
<evidence type="ECO:0000313" key="4">
    <source>
        <dbReference type="Proteomes" id="UP000659767"/>
    </source>
</evidence>
<evidence type="ECO:0000313" key="3">
    <source>
        <dbReference type="EMBL" id="GGS48265.1"/>
    </source>
</evidence>
<comment type="caution">
    <text evidence="3">The sequence shown here is derived from an EMBL/GenBank/DDBJ whole genome shotgun (WGS) entry which is preliminary data.</text>
</comment>
<organism evidence="3 4">
    <name type="scientific">Streptomyces badius</name>
    <dbReference type="NCBI Taxonomy" id="1941"/>
    <lineage>
        <taxon>Bacteria</taxon>
        <taxon>Bacillati</taxon>
        <taxon>Actinomycetota</taxon>
        <taxon>Actinomycetes</taxon>
        <taxon>Kitasatosporales</taxon>
        <taxon>Streptomycetaceae</taxon>
        <taxon>Streptomyces</taxon>
    </lineage>
</organism>
<keyword evidence="2" id="KW-1133">Transmembrane helix</keyword>
<feature type="transmembrane region" description="Helical" evidence="2">
    <location>
        <begin position="38"/>
        <end position="59"/>
    </location>
</feature>
<proteinExistence type="predicted"/>
<reference evidence="4" key="1">
    <citation type="journal article" date="2019" name="Int. J. Syst. Evol. Microbiol.">
        <title>The Global Catalogue of Microorganisms (GCM) 10K type strain sequencing project: providing services to taxonomists for standard genome sequencing and annotation.</title>
        <authorList>
            <consortium name="The Broad Institute Genomics Platform"/>
            <consortium name="The Broad Institute Genome Sequencing Center for Infectious Disease"/>
            <person name="Wu L."/>
            <person name="Ma J."/>
        </authorList>
    </citation>
    <scope>NUCLEOTIDE SEQUENCE [LARGE SCALE GENOMIC DNA]</scope>
    <source>
        <strain evidence="4">JCM 4350</strain>
    </source>
</reference>
<dbReference type="EMBL" id="BMSZ01000005">
    <property type="protein sequence ID" value="GGS48265.1"/>
    <property type="molecule type" value="Genomic_DNA"/>
</dbReference>
<gene>
    <name evidence="3" type="ORF">GCM10010253_23210</name>
</gene>